<dbReference type="PANTHER" id="PTHR23501">
    <property type="entry name" value="MAJOR FACILITATOR SUPERFAMILY"/>
    <property type="match status" value="1"/>
</dbReference>
<dbReference type="PANTHER" id="PTHR23501:SF198">
    <property type="entry name" value="AZOLE RESISTANCE PROTEIN 1-RELATED"/>
    <property type="match status" value="1"/>
</dbReference>
<comment type="subcellular location">
    <subcellularLocation>
        <location evidence="1">Membrane</location>
        <topology evidence="1">Multi-pass membrane protein</topology>
    </subcellularLocation>
</comment>
<evidence type="ECO:0000256" key="4">
    <source>
        <dbReference type="ARBA" id="ARBA00023136"/>
    </source>
</evidence>
<dbReference type="Proteomes" id="UP000286045">
    <property type="component" value="Unassembled WGS sequence"/>
</dbReference>
<dbReference type="SUPFAM" id="SSF103473">
    <property type="entry name" value="MFS general substrate transporter"/>
    <property type="match status" value="1"/>
</dbReference>
<reference evidence="8 9" key="1">
    <citation type="submission" date="2018-12" db="EMBL/GenBank/DDBJ databases">
        <title>Draft genome sequence of Xylaria grammica IHI A82.</title>
        <authorList>
            <person name="Buettner E."/>
            <person name="Kellner H."/>
        </authorList>
    </citation>
    <scope>NUCLEOTIDE SEQUENCE [LARGE SCALE GENOMIC DNA]</scope>
    <source>
        <strain evidence="8 9">IHI A82</strain>
    </source>
</reference>
<dbReference type="InterPro" id="IPR036259">
    <property type="entry name" value="MFS_trans_sf"/>
</dbReference>
<keyword evidence="4 6" id="KW-0472">Membrane</keyword>
<feature type="transmembrane region" description="Helical" evidence="6">
    <location>
        <begin position="115"/>
        <end position="134"/>
    </location>
</feature>
<dbReference type="GO" id="GO:0022857">
    <property type="term" value="F:transmembrane transporter activity"/>
    <property type="evidence" value="ECO:0007669"/>
    <property type="project" value="InterPro"/>
</dbReference>
<dbReference type="InterPro" id="IPR011701">
    <property type="entry name" value="MFS"/>
</dbReference>
<feature type="transmembrane region" description="Helical" evidence="6">
    <location>
        <begin position="319"/>
        <end position="340"/>
    </location>
</feature>
<feature type="transmembrane region" description="Helical" evidence="6">
    <location>
        <begin position="45"/>
        <end position="65"/>
    </location>
</feature>
<name>A0A439D3N2_9PEZI</name>
<feature type="transmembrane region" description="Helical" evidence="6">
    <location>
        <begin position="504"/>
        <end position="523"/>
    </location>
</feature>
<evidence type="ECO:0000313" key="9">
    <source>
        <dbReference type="Proteomes" id="UP000286045"/>
    </source>
</evidence>
<dbReference type="Pfam" id="PF07690">
    <property type="entry name" value="MFS_1"/>
    <property type="match status" value="1"/>
</dbReference>
<dbReference type="InterPro" id="IPR020846">
    <property type="entry name" value="MFS_dom"/>
</dbReference>
<dbReference type="Gene3D" id="1.20.1250.20">
    <property type="entry name" value="MFS general substrate transporter like domains"/>
    <property type="match status" value="2"/>
</dbReference>
<protein>
    <recommendedName>
        <fullName evidence="7">Major facilitator superfamily (MFS) profile domain-containing protein</fullName>
    </recommendedName>
</protein>
<feature type="transmembrane region" description="Helical" evidence="6">
    <location>
        <begin position="251"/>
        <end position="273"/>
    </location>
</feature>
<evidence type="ECO:0000256" key="6">
    <source>
        <dbReference type="SAM" id="Phobius"/>
    </source>
</evidence>
<feature type="transmembrane region" description="Helical" evidence="6">
    <location>
        <begin position="360"/>
        <end position="383"/>
    </location>
</feature>
<feature type="transmembrane region" description="Helical" evidence="6">
    <location>
        <begin position="432"/>
        <end position="453"/>
    </location>
</feature>
<feature type="transmembrane region" description="Helical" evidence="6">
    <location>
        <begin position="211"/>
        <end position="230"/>
    </location>
</feature>
<dbReference type="EMBL" id="RYZI01000174">
    <property type="protein sequence ID" value="RWA09001.1"/>
    <property type="molecule type" value="Genomic_DNA"/>
</dbReference>
<accession>A0A439D3N2</accession>
<dbReference type="GO" id="GO:0005886">
    <property type="term" value="C:plasma membrane"/>
    <property type="evidence" value="ECO:0007669"/>
    <property type="project" value="TreeGrafter"/>
</dbReference>
<gene>
    <name evidence="8" type="ORF">EKO27_g6115</name>
</gene>
<evidence type="ECO:0000259" key="7">
    <source>
        <dbReference type="PROSITE" id="PS50850"/>
    </source>
</evidence>
<sequence length="545" mass="58342">MSVETETEAVSAESPRLTPAADEKAPAEPITAKGQGDSINYPTGISFIAITLALCLNIFLILLDGSIISTAVPILTNEFHSLNDVGWYASVYFIGLAVSQLLFGKVNAIAPIKWTYLASLIVFLAGSAICGAAPTSPALIVGRAIAGFSAGGVLVGTFSLIPYTVPPIKRPLFIGLIGAVLGIGTAVGPLIGGALTMNVTWRWCANGMPQFYINLPIGGFAAVVFFFFVHPPRRETEKMHSLSQFLRNLDLIGLFFLTPSIVSLLLATMWGGLTYPWNSARIIALLVLFGVLFAAFIGVEVWQNDRAMIPRRILTQRSVIFASLFSFGTSGASFLLVYYVPIWFQAIQGVSPFEAGVRNLPMVLATTVFSLLGGVLITVIGYYSPFMIISSILAAVGAGLLTTFNPNTGSPKWIGYQVLYGLGVGFSRQTPLIFMFCQTIAGSIFLAVAQTLLVNGLVSGFADLGLPDLDPATLLTSGATTLGKNLSPEQYREFLQVYSDSLTTSWYTAVALAAFSIIGAIFVEHKRVKGKEKKQTVEVPTDAEK</sequence>
<evidence type="ECO:0000313" key="8">
    <source>
        <dbReference type="EMBL" id="RWA09001.1"/>
    </source>
</evidence>
<evidence type="ECO:0000256" key="2">
    <source>
        <dbReference type="ARBA" id="ARBA00022692"/>
    </source>
</evidence>
<dbReference type="AlphaFoldDB" id="A0A439D3N2"/>
<feature type="region of interest" description="Disordered" evidence="5">
    <location>
        <begin position="1"/>
        <end position="31"/>
    </location>
</feature>
<feature type="transmembrane region" description="Helical" evidence="6">
    <location>
        <begin position="172"/>
        <end position="191"/>
    </location>
</feature>
<feature type="transmembrane region" description="Helical" evidence="6">
    <location>
        <begin position="140"/>
        <end position="165"/>
    </location>
</feature>
<keyword evidence="2 6" id="KW-0812">Transmembrane</keyword>
<dbReference type="PRINTS" id="PR01036">
    <property type="entry name" value="TCRTETB"/>
</dbReference>
<keyword evidence="9" id="KW-1185">Reference proteome</keyword>
<dbReference type="PROSITE" id="PS50850">
    <property type="entry name" value="MFS"/>
    <property type="match status" value="1"/>
</dbReference>
<feature type="transmembrane region" description="Helical" evidence="6">
    <location>
        <begin position="85"/>
        <end position="103"/>
    </location>
</feature>
<feature type="transmembrane region" description="Helical" evidence="6">
    <location>
        <begin position="279"/>
        <end position="299"/>
    </location>
</feature>
<evidence type="ECO:0000256" key="3">
    <source>
        <dbReference type="ARBA" id="ARBA00022989"/>
    </source>
</evidence>
<keyword evidence="3 6" id="KW-1133">Transmembrane helix</keyword>
<evidence type="ECO:0000256" key="1">
    <source>
        <dbReference type="ARBA" id="ARBA00004141"/>
    </source>
</evidence>
<evidence type="ECO:0000256" key="5">
    <source>
        <dbReference type="SAM" id="MobiDB-lite"/>
    </source>
</evidence>
<organism evidence="8 9">
    <name type="scientific">Xylaria grammica</name>
    <dbReference type="NCBI Taxonomy" id="363999"/>
    <lineage>
        <taxon>Eukaryota</taxon>
        <taxon>Fungi</taxon>
        <taxon>Dikarya</taxon>
        <taxon>Ascomycota</taxon>
        <taxon>Pezizomycotina</taxon>
        <taxon>Sordariomycetes</taxon>
        <taxon>Xylariomycetidae</taxon>
        <taxon>Xylariales</taxon>
        <taxon>Xylariaceae</taxon>
        <taxon>Xylaria</taxon>
    </lineage>
</organism>
<comment type="caution">
    <text evidence="8">The sequence shown here is derived from an EMBL/GenBank/DDBJ whole genome shotgun (WGS) entry which is preliminary data.</text>
</comment>
<dbReference type="CDD" id="cd17502">
    <property type="entry name" value="MFS_Azr1_MDR_like"/>
    <property type="match status" value="1"/>
</dbReference>
<proteinExistence type="predicted"/>
<feature type="domain" description="Major facilitator superfamily (MFS) profile" evidence="7">
    <location>
        <begin position="50"/>
        <end position="528"/>
    </location>
</feature>